<feature type="domain" description="Stealth protein CR2 conserved region 2" evidence="4">
    <location>
        <begin position="50"/>
        <end position="152"/>
    </location>
</feature>
<dbReference type="Pfam" id="PF11380">
    <property type="entry name" value="Stealth_CR2"/>
    <property type="match status" value="1"/>
</dbReference>
<dbReference type="InterPro" id="IPR021520">
    <property type="entry name" value="Stealth_CR2"/>
</dbReference>
<dbReference type="InterPro" id="IPR031358">
    <property type="entry name" value="Stealth_CR1"/>
</dbReference>
<keyword evidence="2" id="KW-0808">Transferase</keyword>
<organism evidence="6 7">
    <name type="scientific">Anaerostipes hadrus</name>
    <dbReference type="NCBI Taxonomy" id="649756"/>
    <lineage>
        <taxon>Bacteria</taxon>
        <taxon>Bacillati</taxon>
        <taxon>Bacillota</taxon>
        <taxon>Clostridia</taxon>
        <taxon>Lachnospirales</taxon>
        <taxon>Lachnospiraceae</taxon>
        <taxon>Anaerostipes</taxon>
    </lineage>
</organism>
<reference evidence="6 7" key="1">
    <citation type="journal article" date="2016" name="Sci. Rep.">
        <title>Accelerated dysbiosis of gut microbiota during aggravation of DSS-induced colitis by a butyrate-producing bacterium.</title>
        <authorList>
            <person name="Zhang Q."/>
            <person name="Wu Y."/>
            <person name="Wang J."/>
            <person name="Wu G."/>
            <person name="Long W."/>
            <person name="Xue Z."/>
            <person name="Wang L."/>
            <person name="Zhang X."/>
            <person name="Pang X."/>
            <person name="Zhao Y."/>
            <person name="Zhao L."/>
            <person name="Zhang C."/>
        </authorList>
    </citation>
    <scope>NUCLEOTIDE SEQUENCE [LARGE SCALE GENOMIC DNA]</scope>
    <source>
        <strain evidence="6 7">BPB5</strain>
    </source>
</reference>
<dbReference type="GO" id="GO:0016772">
    <property type="term" value="F:transferase activity, transferring phosphorus-containing groups"/>
    <property type="evidence" value="ECO:0007669"/>
    <property type="project" value="InterPro"/>
</dbReference>
<proteinExistence type="inferred from homology"/>
<evidence type="ECO:0000256" key="2">
    <source>
        <dbReference type="ARBA" id="ARBA00022679"/>
    </source>
</evidence>
<name>A0A1Q2C524_ANAHA</name>
<dbReference type="AlphaFoldDB" id="A0A1Q2C524"/>
<dbReference type="GO" id="GO:0000271">
    <property type="term" value="P:polysaccharide biosynthetic process"/>
    <property type="evidence" value="ECO:0007669"/>
    <property type="project" value="UniProtKB-KW"/>
</dbReference>
<evidence type="ECO:0000259" key="5">
    <source>
        <dbReference type="Pfam" id="PF17101"/>
    </source>
</evidence>
<evidence type="ECO:0000313" key="7">
    <source>
        <dbReference type="Proteomes" id="UP000188159"/>
    </source>
</evidence>
<keyword evidence="3" id="KW-0270">Exopolysaccharide synthesis</keyword>
<dbReference type="Proteomes" id="UP000188159">
    <property type="component" value="Chromosome"/>
</dbReference>
<dbReference type="EMBL" id="CP012098">
    <property type="protein sequence ID" value="AQP38760.1"/>
    <property type="molecule type" value="Genomic_DNA"/>
</dbReference>
<evidence type="ECO:0000256" key="1">
    <source>
        <dbReference type="ARBA" id="ARBA00007583"/>
    </source>
</evidence>
<protein>
    <submittedName>
        <fullName evidence="6">Capsular biosynthesis protein</fullName>
    </submittedName>
</protein>
<dbReference type="Pfam" id="PF17101">
    <property type="entry name" value="Stealth_CR1"/>
    <property type="match status" value="1"/>
</dbReference>
<evidence type="ECO:0000259" key="4">
    <source>
        <dbReference type="Pfam" id="PF11380"/>
    </source>
</evidence>
<accession>A0A1Q2C524</accession>
<evidence type="ECO:0000313" key="6">
    <source>
        <dbReference type="EMBL" id="AQP38760.1"/>
    </source>
</evidence>
<dbReference type="PANTHER" id="PTHR24045">
    <property type="match status" value="1"/>
</dbReference>
<evidence type="ECO:0000256" key="3">
    <source>
        <dbReference type="ARBA" id="ARBA00023169"/>
    </source>
</evidence>
<dbReference type="InterPro" id="IPR047141">
    <property type="entry name" value="Stealth"/>
</dbReference>
<dbReference type="PANTHER" id="PTHR24045:SF0">
    <property type="entry name" value="N-ACETYLGLUCOSAMINE-1-PHOSPHOTRANSFERASE SUBUNITS ALPHA_BETA"/>
    <property type="match status" value="1"/>
</dbReference>
<gene>
    <name evidence="6" type="ORF">DO83_03535</name>
</gene>
<dbReference type="RefSeq" id="WP_077325673.1">
    <property type="nucleotide sequence ID" value="NZ_CP012098.1"/>
</dbReference>
<comment type="similarity">
    <text evidence="1">Belongs to the stealth family.</text>
</comment>
<sequence length="347" mass="41850">MRKVDKNTQDIDFVITWVDGNDLEWKREKAARMGHTDMDISVNADDRKERYRDWNNLRYWFRGMEKYAPWVRKVHFVTWGHIPQWLNTKHPKLNIVCHEDFIPQKFLPTFNSHTIEWNFHRIPGLTEQFVYFNDDMFLLKPVYMEDFFKDEKPIDMLALQPDVANVDDPTMPYIYLNNTMLLAKYFDKRSNIKKQPWAYFHIGYPPMYFLYNVLELAFQRFTGFYTVHGPSPLKKSTYQKLWELEPELLSDVCSHPFRHREDVSQYVLREYQKLSGEFVPENVQKICGYYDAEQTNDRLVRSILRQKKKIICINDSNHEIDFEKVKKEINQAFEQVFSEKSSFENSI</sequence>
<feature type="domain" description="Stealth protein CR1 conserved region 1" evidence="5">
    <location>
        <begin position="10"/>
        <end position="35"/>
    </location>
</feature>